<name>A0A172T665_9DEIO</name>
<evidence type="ECO:0000256" key="1">
    <source>
        <dbReference type="SAM" id="MobiDB-lite"/>
    </source>
</evidence>
<reference evidence="2 3" key="1">
    <citation type="submission" date="2015-01" db="EMBL/GenBank/DDBJ databases">
        <title>Deinococcus puniceus/DY1/ whole genome sequencing.</title>
        <authorList>
            <person name="Kim M.K."/>
            <person name="Srinivasan S."/>
            <person name="Lee J.-J."/>
        </authorList>
    </citation>
    <scope>NUCLEOTIDE SEQUENCE [LARGE SCALE GENOMIC DNA]</scope>
    <source>
        <strain evidence="2 3">DY1</strain>
    </source>
</reference>
<dbReference type="AlphaFoldDB" id="A0A172T665"/>
<accession>A0A172T665</accession>
<evidence type="ECO:0000313" key="2">
    <source>
        <dbReference type="EMBL" id="ANE42470.1"/>
    </source>
</evidence>
<proteinExistence type="predicted"/>
<dbReference type="EMBL" id="CP011387">
    <property type="protein sequence ID" value="ANE42470.1"/>
    <property type="molecule type" value="Genomic_DNA"/>
</dbReference>
<dbReference type="PATRIC" id="fig|1182568.3.peg.76"/>
<keyword evidence="3" id="KW-1185">Reference proteome</keyword>
<organism evidence="2 3">
    <name type="scientific">Deinococcus puniceus</name>
    <dbReference type="NCBI Taxonomy" id="1182568"/>
    <lineage>
        <taxon>Bacteria</taxon>
        <taxon>Thermotogati</taxon>
        <taxon>Deinococcota</taxon>
        <taxon>Deinococci</taxon>
        <taxon>Deinococcales</taxon>
        <taxon>Deinococcaceae</taxon>
        <taxon>Deinococcus</taxon>
    </lineage>
</organism>
<dbReference type="KEGG" id="dpu:SU48_00370"/>
<feature type="region of interest" description="Disordered" evidence="1">
    <location>
        <begin position="59"/>
        <end position="82"/>
    </location>
</feature>
<dbReference type="Proteomes" id="UP000077363">
    <property type="component" value="Chromosome"/>
</dbReference>
<gene>
    <name evidence="2" type="ORF">SU48_00370</name>
</gene>
<protein>
    <submittedName>
        <fullName evidence="2">Uncharacterized protein</fullName>
    </submittedName>
</protein>
<evidence type="ECO:0000313" key="3">
    <source>
        <dbReference type="Proteomes" id="UP000077363"/>
    </source>
</evidence>
<sequence length="82" mass="9077">MPPERFYGTEAEQDSRSTISSYILKPRAIQSGCAVQLPKNKGRIDAKLFTGNHEFLWPPMTNGGRESEGLSGFSGKKEFKVA</sequence>